<dbReference type="OrthoDB" id="5939631at2"/>
<dbReference type="InterPro" id="IPR046826">
    <property type="entry name" value="PDH_N"/>
</dbReference>
<dbReference type="Pfam" id="PF01842">
    <property type="entry name" value="ACT"/>
    <property type="match status" value="1"/>
</dbReference>
<gene>
    <name evidence="11" type="ORF">DWU98_01245</name>
</gene>
<comment type="pathway">
    <text evidence="1">Amino-acid biosynthesis; L-tyrosine biosynthesis; (4-hydroxyphenyl)pyruvate from prephenate (NAD(+) route): step 1/1.</text>
</comment>
<dbReference type="Pfam" id="PF20463">
    <property type="entry name" value="PDH_C"/>
    <property type="match status" value="1"/>
</dbReference>
<evidence type="ECO:0000256" key="8">
    <source>
        <dbReference type="ARBA" id="ARBA00049260"/>
    </source>
</evidence>
<dbReference type="SUPFAM" id="SSF48179">
    <property type="entry name" value="6-phosphogluconate dehydrogenase C-terminal domain-like"/>
    <property type="match status" value="1"/>
</dbReference>
<dbReference type="GO" id="GO:0004665">
    <property type="term" value="F:prephenate dehydrogenase (NADP+) activity"/>
    <property type="evidence" value="ECO:0007669"/>
    <property type="project" value="InterPro"/>
</dbReference>
<dbReference type="PANTHER" id="PTHR21363">
    <property type="entry name" value="PREPHENATE DEHYDROGENASE"/>
    <property type="match status" value="1"/>
</dbReference>
<sequence length="381" mass="41996">MNYAKPRIGLVGSQGSYGRWLRHFFEARMGLEVFGRDPSGETVLSERALIEAVDVLIFCAPIRQTPAVIQHYVKHAAGIERKQLWMDITSIKVVPVAAMLASQAQVVGLHPMSAAPKSPTLRGRAMVVCQARLDTWRPWFEQFLAATEADCVHADADQHDRIMALVQGMVHATHMAQGAVLRELAPAVGGLEGIRPFSSVGYELDSAVTRRILASNPAIYQDIQFENPYVEPMLERLAVHVGALCELVRSGHDTARQQLREKLLDKSRVYVGEQALAEGSYAFERLGYLLADLREPRYISVFLPLDRPGSLRALLSAFEQRGVNLDSIHSSRSAEGELLFRMGLSRDCDADALRDAMLAIERDGIGRVVEAAGVDVSSVNP</sequence>
<dbReference type="PROSITE" id="PS51671">
    <property type="entry name" value="ACT"/>
    <property type="match status" value="1"/>
</dbReference>
<dbReference type="Gene3D" id="1.10.3660.10">
    <property type="entry name" value="6-phosphogluconate dehydrogenase C-terminal like domain"/>
    <property type="match status" value="1"/>
</dbReference>
<dbReference type="GO" id="GO:0008977">
    <property type="term" value="F:prephenate dehydrogenase (NAD+) activity"/>
    <property type="evidence" value="ECO:0007669"/>
    <property type="project" value="UniProtKB-EC"/>
</dbReference>
<dbReference type="UniPathway" id="UPA00122">
    <property type="reaction ID" value="UER00961"/>
</dbReference>
<protein>
    <recommendedName>
        <fullName evidence="3">Prephenate dehydrogenase</fullName>
        <ecNumber evidence="2">1.3.1.12</ecNumber>
    </recommendedName>
</protein>
<feature type="domain" description="Prephenate/arogenate dehydrogenase" evidence="9">
    <location>
        <begin position="6"/>
        <end position="278"/>
    </location>
</feature>
<dbReference type="SUPFAM" id="SSF51735">
    <property type="entry name" value="NAD(P)-binding Rossmann-fold domains"/>
    <property type="match status" value="1"/>
</dbReference>
<keyword evidence="12" id="KW-1185">Reference proteome</keyword>
<evidence type="ECO:0000256" key="4">
    <source>
        <dbReference type="ARBA" id="ARBA00022498"/>
    </source>
</evidence>
<dbReference type="Gene3D" id="3.40.50.720">
    <property type="entry name" value="NAD(P)-binding Rossmann-like Domain"/>
    <property type="match status" value="1"/>
</dbReference>
<dbReference type="RefSeq" id="WP_115493656.1">
    <property type="nucleotide sequence ID" value="NZ_QRBE01000001.1"/>
</dbReference>
<evidence type="ECO:0000313" key="12">
    <source>
        <dbReference type="Proteomes" id="UP000254258"/>
    </source>
</evidence>
<evidence type="ECO:0000256" key="2">
    <source>
        <dbReference type="ARBA" id="ARBA00012068"/>
    </source>
</evidence>
<evidence type="ECO:0000259" key="10">
    <source>
        <dbReference type="PROSITE" id="PS51671"/>
    </source>
</evidence>
<dbReference type="SUPFAM" id="SSF55021">
    <property type="entry name" value="ACT-like"/>
    <property type="match status" value="1"/>
</dbReference>
<evidence type="ECO:0000313" key="11">
    <source>
        <dbReference type="EMBL" id="RDS84621.1"/>
    </source>
</evidence>
<dbReference type="GO" id="GO:0070403">
    <property type="term" value="F:NAD+ binding"/>
    <property type="evidence" value="ECO:0007669"/>
    <property type="project" value="InterPro"/>
</dbReference>
<dbReference type="GO" id="GO:0006571">
    <property type="term" value="P:tyrosine biosynthetic process"/>
    <property type="evidence" value="ECO:0007669"/>
    <property type="project" value="UniProtKB-UniPathway"/>
</dbReference>
<dbReference type="EMBL" id="QRBE01000001">
    <property type="protein sequence ID" value="RDS84621.1"/>
    <property type="molecule type" value="Genomic_DNA"/>
</dbReference>
<evidence type="ECO:0000256" key="1">
    <source>
        <dbReference type="ARBA" id="ARBA00005067"/>
    </source>
</evidence>
<keyword evidence="6" id="KW-0520">NAD</keyword>
<dbReference type="InterPro" id="IPR008927">
    <property type="entry name" value="6-PGluconate_DH-like_C_sf"/>
</dbReference>
<dbReference type="NCBIfam" id="NF006457">
    <property type="entry name" value="PRK08818.1"/>
    <property type="match status" value="1"/>
</dbReference>
<dbReference type="PROSITE" id="PS51176">
    <property type="entry name" value="PDH_ADH"/>
    <property type="match status" value="1"/>
</dbReference>
<dbReference type="InterPro" id="IPR045865">
    <property type="entry name" value="ACT-like_dom_sf"/>
</dbReference>
<evidence type="ECO:0000256" key="3">
    <source>
        <dbReference type="ARBA" id="ARBA00016891"/>
    </source>
</evidence>
<keyword evidence="7" id="KW-0028">Amino-acid biosynthesis</keyword>
<dbReference type="EC" id="1.3.1.12" evidence="2"/>
<organism evidence="11 12">
    <name type="scientific">Dyella monticola</name>
    <dbReference type="NCBI Taxonomy" id="1927958"/>
    <lineage>
        <taxon>Bacteria</taxon>
        <taxon>Pseudomonadati</taxon>
        <taxon>Pseudomonadota</taxon>
        <taxon>Gammaproteobacteria</taxon>
        <taxon>Lysobacterales</taxon>
        <taxon>Rhodanobacteraceae</taxon>
        <taxon>Dyella</taxon>
    </lineage>
</organism>
<dbReference type="Proteomes" id="UP000254258">
    <property type="component" value="Unassembled WGS sequence"/>
</dbReference>
<dbReference type="InterPro" id="IPR002912">
    <property type="entry name" value="ACT_dom"/>
</dbReference>
<dbReference type="AlphaFoldDB" id="A0A370X8M7"/>
<keyword evidence="4" id="KW-0827">Tyrosine biosynthesis</keyword>
<comment type="caution">
    <text evidence="11">The sequence shown here is derived from an EMBL/GenBank/DDBJ whole genome shotgun (WGS) entry which is preliminary data.</text>
</comment>
<dbReference type="InterPro" id="IPR036291">
    <property type="entry name" value="NAD(P)-bd_dom_sf"/>
</dbReference>
<evidence type="ECO:0000256" key="5">
    <source>
        <dbReference type="ARBA" id="ARBA00023002"/>
    </source>
</evidence>
<accession>A0A370X8M7</accession>
<name>A0A370X8M7_9GAMM</name>
<dbReference type="InterPro" id="IPR003099">
    <property type="entry name" value="Prephen_DH"/>
</dbReference>
<comment type="catalytic activity">
    <reaction evidence="8">
        <text>prephenate + NAD(+) = 3-(4-hydroxyphenyl)pyruvate + CO2 + NADH</text>
        <dbReference type="Rhea" id="RHEA:13869"/>
        <dbReference type="ChEBI" id="CHEBI:16526"/>
        <dbReference type="ChEBI" id="CHEBI:29934"/>
        <dbReference type="ChEBI" id="CHEBI:36242"/>
        <dbReference type="ChEBI" id="CHEBI:57540"/>
        <dbReference type="ChEBI" id="CHEBI:57945"/>
        <dbReference type="EC" id="1.3.1.12"/>
    </reaction>
</comment>
<feature type="domain" description="ACT" evidence="10">
    <location>
        <begin position="299"/>
        <end position="376"/>
    </location>
</feature>
<keyword evidence="7" id="KW-0057">Aromatic amino acid biosynthesis</keyword>
<proteinExistence type="predicted"/>
<evidence type="ECO:0000256" key="6">
    <source>
        <dbReference type="ARBA" id="ARBA00023027"/>
    </source>
</evidence>
<dbReference type="Pfam" id="PF02153">
    <property type="entry name" value="PDH_N"/>
    <property type="match status" value="1"/>
</dbReference>
<evidence type="ECO:0000259" key="9">
    <source>
        <dbReference type="PROSITE" id="PS51176"/>
    </source>
</evidence>
<dbReference type="PANTHER" id="PTHR21363:SF0">
    <property type="entry name" value="PREPHENATE DEHYDROGENASE [NADP(+)]"/>
    <property type="match status" value="1"/>
</dbReference>
<reference evidence="11 12" key="1">
    <citation type="submission" date="2018-07" db="EMBL/GenBank/DDBJ databases">
        <title>Dyella monticola sp. nov. and Dyella psychrodurans sp. nov. isolated from monsoon evergreen broad-leaved forest soil of Dinghu Mountain, China.</title>
        <authorList>
            <person name="Gao Z."/>
            <person name="Qiu L."/>
        </authorList>
    </citation>
    <scope>NUCLEOTIDE SEQUENCE [LARGE SCALE GENOMIC DNA]</scope>
    <source>
        <strain evidence="11 12">4G-K06</strain>
    </source>
</reference>
<keyword evidence="5" id="KW-0560">Oxidoreductase</keyword>
<evidence type="ECO:0000256" key="7">
    <source>
        <dbReference type="ARBA" id="ARBA00023141"/>
    </source>
</evidence>
<dbReference type="InterPro" id="IPR050812">
    <property type="entry name" value="Preph/Arog_dehydrog"/>
</dbReference>
<dbReference type="InterPro" id="IPR046825">
    <property type="entry name" value="PDH_C"/>
</dbReference>